<keyword evidence="3" id="KW-1185">Reference proteome</keyword>
<organism evidence="2 3">
    <name type="scientific">Onchocerca volvulus</name>
    <dbReference type="NCBI Taxonomy" id="6282"/>
    <lineage>
        <taxon>Eukaryota</taxon>
        <taxon>Metazoa</taxon>
        <taxon>Ecdysozoa</taxon>
        <taxon>Nematoda</taxon>
        <taxon>Chromadorea</taxon>
        <taxon>Rhabditida</taxon>
        <taxon>Spirurina</taxon>
        <taxon>Spiruromorpha</taxon>
        <taxon>Filarioidea</taxon>
        <taxon>Onchocercidae</taxon>
        <taxon>Onchocerca</taxon>
    </lineage>
</organism>
<dbReference type="Proteomes" id="UP000024404">
    <property type="component" value="Unassembled WGS sequence"/>
</dbReference>
<dbReference type="EMBL" id="CMVM020000247">
    <property type="status" value="NOT_ANNOTATED_CDS"/>
    <property type="molecule type" value="Genomic_DNA"/>
</dbReference>
<protein>
    <submittedName>
        <fullName evidence="2">Uncharacterized protein</fullName>
    </submittedName>
</protein>
<name>A0A8R1U029_ONCVO</name>
<accession>A0A8R1U029</accession>
<reference evidence="3" key="1">
    <citation type="submission" date="2013-10" db="EMBL/GenBank/DDBJ databases">
        <title>Genome sequencing of Onchocerca volvulus.</title>
        <authorList>
            <person name="Cotton J."/>
            <person name="Tsai J."/>
            <person name="Stanley E."/>
            <person name="Tracey A."/>
            <person name="Holroyd N."/>
            <person name="Lustigman S."/>
            <person name="Berriman M."/>
        </authorList>
    </citation>
    <scope>NUCLEOTIDE SEQUENCE</scope>
</reference>
<sequence>MQCLNAVIVAIGCIFIMASQALFFTGLAIFQKKRRSLITYMTITYMTCELTSKSRERQT</sequence>
<dbReference type="EnsemblMetazoa" id="OVOC8303.1">
    <property type="protein sequence ID" value="OVOC8303.1"/>
    <property type="gene ID" value="WBGene00245112"/>
</dbReference>
<evidence type="ECO:0000313" key="2">
    <source>
        <dbReference type="EnsemblMetazoa" id="OVOC8303.1"/>
    </source>
</evidence>
<proteinExistence type="predicted"/>
<evidence type="ECO:0000313" key="3">
    <source>
        <dbReference type="Proteomes" id="UP000024404"/>
    </source>
</evidence>
<feature type="transmembrane region" description="Helical" evidence="1">
    <location>
        <begin position="6"/>
        <end position="30"/>
    </location>
</feature>
<evidence type="ECO:0000256" key="1">
    <source>
        <dbReference type="SAM" id="Phobius"/>
    </source>
</evidence>
<dbReference type="AlphaFoldDB" id="A0A8R1U029"/>
<keyword evidence="1" id="KW-0472">Membrane</keyword>
<keyword evidence="1" id="KW-1133">Transmembrane helix</keyword>
<keyword evidence="1" id="KW-0812">Transmembrane</keyword>
<reference evidence="2" key="2">
    <citation type="submission" date="2022-06" db="UniProtKB">
        <authorList>
            <consortium name="EnsemblMetazoa"/>
        </authorList>
    </citation>
    <scope>IDENTIFICATION</scope>
</reference>